<evidence type="ECO:0000313" key="2">
    <source>
        <dbReference type="Proteomes" id="UP000652219"/>
    </source>
</evidence>
<evidence type="ECO:0000313" key="1">
    <source>
        <dbReference type="EMBL" id="KAF6786362.1"/>
    </source>
</evidence>
<proteinExistence type="predicted"/>
<keyword evidence="2" id="KW-1185">Reference proteome</keyword>
<dbReference type="EMBL" id="WIGN01000651">
    <property type="protein sequence ID" value="KAF6786362.1"/>
    <property type="molecule type" value="Genomic_DNA"/>
</dbReference>
<name>A0A8H6MIL0_9PEZI</name>
<dbReference type="Proteomes" id="UP000652219">
    <property type="component" value="Unassembled WGS sequence"/>
</dbReference>
<accession>A0A8H6MIL0</accession>
<gene>
    <name evidence="1" type="ORF">CSOJ01_15449</name>
</gene>
<sequence>MSANPQTESAFINRLPREIREAIYLELWRSYGLRQHILYHGDSEELEELRARIGVPLGQDIFPDRSDTKTPYFRRLQSQWMNRWLCGELAHDKYGIKAVVVLILAMSDVAEETRSEESLQSIYSSTTFIFTDLRAIEKLLGGPCYLPPEWKPYHNSTAPPAFFRYARHVELSLEPHFPLTLSCAKHDLPGIPQRHEVYDFHWLRLDQFENLQSLKMWISSRSFTTFERESVKFRGIKQFGLDDLKDLLARFTRVKSVIISTPLSSRIGPEEGEVREVVMPGVQLYIRGSGDRFHPFLVFFPPRCVGNNSINTSAEMEVRLGYNGGNCILMEDV</sequence>
<comment type="caution">
    <text evidence="1">The sequence shown here is derived from an EMBL/GenBank/DDBJ whole genome shotgun (WGS) entry which is preliminary data.</text>
</comment>
<reference evidence="1 2" key="1">
    <citation type="journal article" date="2020" name="Phytopathology">
        <title>Genome Sequence Resources of Colletotrichum truncatum, C. plurivorum, C. musicola, and C. sojae: Four Species Pathogenic to Soybean (Glycine max).</title>
        <authorList>
            <person name="Rogerio F."/>
            <person name="Boufleur T.R."/>
            <person name="Ciampi-Guillardi M."/>
            <person name="Sukno S.A."/>
            <person name="Thon M.R."/>
            <person name="Massola Junior N.S."/>
            <person name="Baroncelli R."/>
        </authorList>
    </citation>
    <scope>NUCLEOTIDE SEQUENCE [LARGE SCALE GENOMIC DNA]</scope>
    <source>
        <strain evidence="1 2">LFN0009</strain>
    </source>
</reference>
<organism evidence="1 2">
    <name type="scientific">Colletotrichum sojae</name>
    <dbReference type="NCBI Taxonomy" id="2175907"/>
    <lineage>
        <taxon>Eukaryota</taxon>
        <taxon>Fungi</taxon>
        <taxon>Dikarya</taxon>
        <taxon>Ascomycota</taxon>
        <taxon>Pezizomycotina</taxon>
        <taxon>Sordariomycetes</taxon>
        <taxon>Hypocreomycetidae</taxon>
        <taxon>Glomerellales</taxon>
        <taxon>Glomerellaceae</taxon>
        <taxon>Colletotrichum</taxon>
        <taxon>Colletotrichum orchidearum species complex</taxon>
    </lineage>
</organism>
<dbReference type="AlphaFoldDB" id="A0A8H6MIL0"/>
<protein>
    <submittedName>
        <fullName evidence="1">Uncharacterized protein</fullName>
    </submittedName>
</protein>